<reference evidence="1" key="1">
    <citation type="journal article" date="2022" name="Biol. Control">
        <title>In silico genomic analysis of Rhodopseudomonas palustris strains revealed potential biocontrol agents and crop yield enhancers.</title>
        <authorList>
            <person name="Surachat K."/>
            <person name="Kantachote D."/>
            <person name="Deachamag P."/>
            <person name="Wonglapsuwan M."/>
        </authorList>
    </citation>
    <scope>NUCLEOTIDE SEQUENCE</scope>
    <source>
        <strain evidence="1">TLS06</strain>
    </source>
</reference>
<dbReference type="Gene3D" id="3.30.1460.40">
    <property type="entry name" value="[NiFe]-hydrogenase assembly chaperone, HybE"/>
    <property type="match status" value="1"/>
</dbReference>
<dbReference type="NCBIfam" id="TIGR03993">
    <property type="entry name" value="hydrog_HybE"/>
    <property type="match status" value="1"/>
</dbReference>
<dbReference type="EMBL" id="CP076676">
    <property type="protein sequence ID" value="UYO40683.1"/>
    <property type="molecule type" value="Genomic_DNA"/>
</dbReference>
<accession>A0AAX3E143</accession>
<name>A0AAX3E143_RHOPL</name>
<proteinExistence type="predicted"/>
<dbReference type="RefSeq" id="WP_264075634.1">
    <property type="nucleotide sequence ID" value="NZ_CP076676.1"/>
</dbReference>
<evidence type="ECO:0000313" key="2">
    <source>
        <dbReference type="Proteomes" id="UP001163166"/>
    </source>
</evidence>
<organism evidence="1 2">
    <name type="scientific">Rhodopseudomonas palustris</name>
    <dbReference type="NCBI Taxonomy" id="1076"/>
    <lineage>
        <taxon>Bacteria</taxon>
        <taxon>Pseudomonadati</taxon>
        <taxon>Pseudomonadota</taxon>
        <taxon>Alphaproteobacteria</taxon>
        <taxon>Hyphomicrobiales</taxon>
        <taxon>Nitrobacteraceae</taxon>
        <taxon>Rhodopseudomonas</taxon>
    </lineage>
</organism>
<evidence type="ECO:0000313" key="1">
    <source>
        <dbReference type="EMBL" id="UYO40683.1"/>
    </source>
</evidence>
<sequence>MTAEVAAPRDAEARAAGEAVAAIYRAAVPAMRDLPVFNPALDVAAVGFRALDDHAFGVIVTPWFMNLVRMPLDSATVAGCSQGEVVTRVLPVGALEFTAGQLDGIGGIESCSLFSPMFDFADQAAAEAAAAAALAAVLDPGQVADETSPSQAPGKMATTLDRRGLLRGAWVERRP</sequence>
<dbReference type="InterPro" id="IPR023994">
    <property type="entry name" value="NiFe-hyd_HybE"/>
</dbReference>
<gene>
    <name evidence="1" type="primary">hybE</name>
    <name evidence="1" type="ORF">KQX62_05085</name>
</gene>
<dbReference type="InterPro" id="IPR038530">
    <property type="entry name" value="NiFe-hyd_HybE_sf"/>
</dbReference>
<dbReference type="Pfam" id="PF11939">
    <property type="entry name" value="NiFe-hyd_HybE"/>
    <property type="match status" value="1"/>
</dbReference>
<dbReference type="Proteomes" id="UP001163166">
    <property type="component" value="Chromosome"/>
</dbReference>
<protein>
    <submittedName>
        <fullName evidence="1">[NiFe]-hydrogenase assembly chaperone HybE</fullName>
    </submittedName>
</protein>
<dbReference type="AlphaFoldDB" id="A0AAX3E143"/>